<name>A0A166PVH9_9AGAM</name>
<feature type="compositionally biased region" description="Low complexity" evidence="1">
    <location>
        <begin position="141"/>
        <end position="150"/>
    </location>
</feature>
<evidence type="ECO:0000313" key="3">
    <source>
        <dbReference type="Proteomes" id="UP000076532"/>
    </source>
</evidence>
<feature type="region of interest" description="Disordered" evidence="1">
    <location>
        <begin position="136"/>
        <end position="163"/>
    </location>
</feature>
<dbReference type="EMBL" id="KV417514">
    <property type="protein sequence ID" value="KZP26493.1"/>
    <property type="molecule type" value="Genomic_DNA"/>
</dbReference>
<reference evidence="2 3" key="1">
    <citation type="journal article" date="2016" name="Mol. Biol. Evol.">
        <title>Comparative Genomics of Early-Diverging Mushroom-Forming Fungi Provides Insights into the Origins of Lignocellulose Decay Capabilities.</title>
        <authorList>
            <person name="Nagy L.G."/>
            <person name="Riley R."/>
            <person name="Tritt A."/>
            <person name="Adam C."/>
            <person name="Daum C."/>
            <person name="Floudas D."/>
            <person name="Sun H."/>
            <person name="Yadav J.S."/>
            <person name="Pangilinan J."/>
            <person name="Larsson K.H."/>
            <person name="Matsuura K."/>
            <person name="Barry K."/>
            <person name="Labutti K."/>
            <person name="Kuo R."/>
            <person name="Ohm R.A."/>
            <person name="Bhattacharya S.S."/>
            <person name="Shirouzu T."/>
            <person name="Yoshinaga Y."/>
            <person name="Martin F.M."/>
            <person name="Grigoriev I.V."/>
            <person name="Hibbett D.S."/>
        </authorList>
    </citation>
    <scope>NUCLEOTIDE SEQUENCE [LARGE SCALE GENOMIC DNA]</scope>
    <source>
        <strain evidence="2 3">CBS 109695</strain>
    </source>
</reference>
<evidence type="ECO:0000313" key="2">
    <source>
        <dbReference type="EMBL" id="KZP26493.1"/>
    </source>
</evidence>
<keyword evidence="3" id="KW-1185">Reference proteome</keyword>
<protein>
    <submittedName>
        <fullName evidence="2">Uncharacterized protein</fullName>
    </submittedName>
</protein>
<feature type="compositionally biased region" description="Basic and acidic residues" evidence="1">
    <location>
        <begin position="79"/>
        <end position="90"/>
    </location>
</feature>
<dbReference type="Proteomes" id="UP000076532">
    <property type="component" value="Unassembled WGS sequence"/>
</dbReference>
<sequence length="304" mass="32958">MAHSYSIPGPKPNAGAQPFPIHANTMVFLYVSVESPRRQACLPFPGPISTLCEAISPFYLQRTAPRRPARVALAPPQTADRRPQTADRRVRASPFPIYASANPMNGVNLRGGRESAGVPTRYPCLYLSRLCDSATLPSPSPSAEPEAQAQIHPQPQNGPGEPCPTRGRLKFNWLILLGLRIAAPSSARGTELAYCACACAQVPLGRIARPLLAARLGSGDLLAYPVQCLPWRGKLGLITPRQRRENGYRRSSLLARSLTLESRFALPSIVELRALTEDGVERRSNAGKDCKGESNCEVDTVTLS</sequence>
<accession>A0A166PVH9</accession>
<feature type="region of interest" description="Disordered" evidence="1">
    <location>
        <begin position="69"/>
        <end position="90"/>
    </location>
</feature>
<proteinExistence type="predicted"/>
<gene>
    <name evidence="2" type="ORF">FIBSPDRAFT_887282</name>
</gene>
<evidence type="ECO:0000256" key="1">
    <source>
        <dbReference type="SAM" id="MobiDB-lite"/>
    </source>
</evidence>
<dbReference type="AlphaFoldDB" id="A0A166PVH9"/>
<organism evidence="2 3">
    <name type="scientific">Athelia psychrophila</name>
    <dbReference type="NCBI Taxonomy" id="1759441"/>
    <lineage>
        <taxon>Eukaryota</taxon>
        <taxon>Fungi</taxon>
        <taxon>Dikarya</taxon>
        <taxon>Basidiomycota</taxon>
        <taxon>Agaricomycotina</taxon>
        <taxon>Agaricomycetes</taxon>
        <taxon>Agaricomycetidae</taxon>
        <taxon>Atheliales</taxon>
        <taxon>Atheliaceae</taxon>
        <taxon>Athelia</taxon>
    </lineage>
</organism>